<feature type="domain" description="HTH APSES-type" evidence="6">
    <location>
        <begin position="379"/>
        <end position="485"/>
    </location>
</feature>
<keyword evidence="2" id="KW-0805">Transcription regulation</keyword>
<proteinExistence type="inferred from homology"/>
<evidence type="ECO:0000313" key="7">
    <source>
        <dbReference type="EMBL" id="CAK9438308.1"/>
    </source>
</evidence>
<feature type="region of interest" description="Disordered" evidence="5">
    <location>
        <begin position="124"/>
        <end position="150"/>
    </location>
</feature>
<feature type="region of interest" description="Disordered" evidence="5">
    <location>
        <begin position="290"/>
        <end position="364"/>
    </location>
</feature>
<keyword evidence="3" id="KW-0238">DNA-binding</keyword>
<comment type="similarity">
    <text evidence="1">Belongs to the EFG1/PHD1/stuA family.</text>
</comment>
<evidence type="ECO:0000256" key="1">
    <source>
        <dbReference type="ARBA" id="ARBA00007247"/>
    </source>
</evidence>
<feature type="compositionally biased region" description="Low complexity" evidence="5">
    <location>
        <begin position="128"/>
        <end position="145"/>
    </location>
</feature>
<feature type="compositionally biased region" description="Low complexity" evidence="5">
    <location>
        <begin position="37"/>
        <end position="78"/>
    </location>
</feature>
<feature type="compositionally biased region" description="Polar residues" evidence="5">
    <location>
        <begin position="305"/>
        <end position="325"/>
    </location>
</feature>
<dbReference type="PANTHER" id="PTHR47792">
    <property type="entry name" value="PROTEIN SOK2-RELATED"/>
    <property type="match status" value="1"/>
</dbReference>
<evidence type="ECO:0000256" key="2">
    <source>
        <dbReference type="ARBA" id="ARBA00023015"/>
    </source>
</evidence>
<organism evidence="7 8">
    <name type="scientific">Lodderomyces beijingensis</name>
    <dbReference type="NCBI Taxonomy" id="1775926"/>
    <lineage>
        <taxon>Eukaryota</taxon>
        <taxon>Fungi</taxon>
        <taxon>Dikarya</taxon>
        <taxon>Ascomycota</taxon>
        <taxon>Saccharomycotina</taxon>
        <taxon>Pichiomycetes</taxon>
        <taxon>Debaryomycetaceae</taxon>
        <taxon>Candida/Lodderomyces clade</taxon>
        <taxon>Lodderomyces</taxon>
    </lineage>
</organism>
<feature type="region of interest" description="Disordered" evidence="5">
    <location>
        <begin position="1"/>
        <end position="81"/>
    </location>
</feature>
<dbReference type="Proteomes" id="UP001497383">
    <property type="component" value="Chromosome 3"/>
</dbReference>
<evidence type="ECO:0000256" key="3">
    <source>
        <dbReference type="ARBA" id="ARBA00023125"/>
    </source>
</evidence>
<keyword evidence="4" id="KW-0804">Transcription</keyword>
<dbReference type="GeneID" id="92207728"/>
<dbReference type="RefSeq" id="XP_066829470.1">
    <property type="nucleotide sequence ID" value="XM_066972542.1"/>
</dbReference>
<feature type="region of interest" description="Disordered" evidence="5">
    <location>
        <begin position="520"/>
        <end position="539"/>
    </location>
</feature>
<evidence type="ECO:0000256" key="4">
    <source>
        <dbReference type="ARBA" id="ARBA00023163"/>
    </source>
</evidence>
<dbReference type="InterPro" id="IPR003163">
    <property type="entry name" value="Tscrpt_reg_HTH_APSES-type"/>
</dbReference>
<dbReference type="PANTHER" id="PTHR47792:SF1">
    <property type="entry name" value="PROTEIN SOK2-RELATED"/>
    <property type="match status" value="1"/>
</dbReference>
<dbReference type="EMBL" id="OZ022407">
    <property type="protein sequence ID" value="CAK9438308.1"/>
    <property type="molecule type" value="Genomic_DNA"/>
</dbReference>
<evidence type="ECO:0000259" key="6">
    <source>
        <dbReference type="PROSITE" id="PS51299"/>
    </source>
</evidence>
<feature type="compositionally biased region" description="Polar residues" evidence="5">
    <location>
        <begin position="334"/>
        <end position="351"/>
    </location>
</feature>
<dbReference type="PROSITE" id="PS51299">
    <property type="entry name" value="HTH_APSES"/>
    <property type="match status" value="1"/>
</dbReference>
<sequence length="579" mass="64331">MTTPTNANFYGQDIPGGSSNPEHMKTTNRQHLHFPAQDKQQTNLNQQNQQLDHQSQSAQSEALQSQKNNGTQVQQQQQPSNMETPLAYQQYPLAAQQTTRPSKNYLLDYSNYYALQPGYPASQNPEFLGTSSSSTTNNGTSGNLSEFSNTGSGVGGVGSVGGNGGGSSVGVGVVSYPPHASYPSMPHQQDFMGNNLTNFMLGHQQPPQHQSQLYSKVGNSTVLSQPQQHNDNGENPIPEQQQQQQQQQQHQQQQQQQQQHQQQQQMLVQAFGSPSAMLYSHSTVSPYPMPYSSPMGTNPGAVSHPNYSTSRQTQHQHSMKSSKQAQVAFPLRNPSISSTLTNKSRTSSTFSNKDRQSRATSISSSIPRAEYPEMVVRPKVATTRWDDENTNCYQVRAKNILVSRREDNNYINCTKLLNVVGMTRGKRDGILKTEKVKNVVKVGSMNLKGVWIPFDRAYEIARNEGVDGILYPLFVKNIKEYFLTKGHKLKSEDDLEEEEQAKNAKEQNSNFKILQEAGPSYEKGEEDCASNGLSTSLGSSEAKYRNDYFDRALQSSGLKDEEIYGDSSQQPSLRVPKTL</sequence>
<dbReference type="Gene3D" id="3.10.260.10">
    <property type="entry name" value="Transcription regulator HTH, APSES-type DNA-binding domain"/>
    <property type="match status" value="1"/>
</dbReference>
<dbReference type="InterPro" id="IPR018004">
    <property type="entry name" value="KilA/APSES_HTH"/>
</dbReference>
<evidence type="ECO:0000313" key="8">
    <source>
        <dbReference type="Proteomes" id="UP001497383"/>
    </source>
</evidence>
<dbReference type="InterPro" id="IPR029790">
    <property type="entry name" value="EFG1/Phd1/StuA"/>
</dbReference>
<dbReference type="InterPro" id="IPR036887">
    <property type="entry name" value="HTH_APSES_sf"/>
</dbReference>
<accession>A0ABP0ZJI2</accession>
<feature type="region of interest" description="Disordered" evidence="5">
    <location>
        <begin position="559"/>
        <end position="579"/>
    </location>
</feature>
<feature type="compositionally biased region" description="Low complexity" evidence="5">
    <location>
        <begin position="240"/>
        <end position="261"/>
    </location>
</feature>
<keyword evidence="8" id="KW-1185">Reference proteome</keyword>
<dbReference type="SMART" id="SM01252">
    <property type="entry name" value="KilA-N"/>
    <property type="match status" value="1"/>
</dbReference>
<feature type="region of interest" description="Disordered" evidence="5">
    <location>
        <begin position="180"/>
        <end position="261"/>
    </location>
</feature>
<dbReference type="SUPFAM" id="SSF54616">
    <property type="entry name" value="DNA-binding domain of Mlu1-box binding protein MBP1"/>
    <property type="match status" value="1"/>
</dbReference>
<dbReference type="Pfam" id="PF04383">
    <property type="entry name" value="KilA-N"/>
    <property type="match status" value="1"/>
</dbReference>
<reference evidence="7 8" key="1">
    <citation type="submission" date="2024-03" db="EMBL/GenBank/DDBJ databases">
        <authorList>
            <person name="Brejova B."/>
        </authorList>
    </citation>
    <scope>NUCLEOTIDE SEQUENCE [LARGE SCALE GENOMIC DNA]</scope>
    <source>
        <strain evidence="7 8">CBS 14171</strain>
    </source>
</reference>
<feature type="compositionally biased region" description="Polar residues" evidence="5">
    <location>
        <begin position="205"/>
        <end position="230"/>
    </location>
</feature>
<name>A0ABP0ZJI2_9ASCO</name>
<evidence type="ECO:0000256" key="5">
    <source>
        <dbReference type="SAM" id="MobiDB-lite"/>
    </source>
</evidence>
<protein>
    <recommendedName>
        <fullName evidence="6">HTH APSES-type domain-containing protein</fullName>
    </recommendedName>
</protein>
<gene>
    <name evidence="7" type="ORF">LODBEIA_P25320</name>
</gene>